<keyword evidence="4" id="KW-1185">Reference proteome</keyword>
<dbReference type="PANTHER" id="PTHR46268:SF6">
    <property type="entry name" value="UNIVERSAL STRESS PROTEIN UP12"/>
    <property type="match status" value="1"/>
</dbReference>
<feature type="domain" description="UspA" evidence="2">
    <location>
        <begin position="1"/>
        <end position="146"/>
    </location>
</feature>
<dbReference type="RefSeq" id="WP_093113182.1">
    <property type="nucleotide sequence ID" value="NZ_FNGG01000003.1"/>
</dbReference>
<evidence type="ECO:0000313" key="4">
    <source>
        <dbReference type="Proteomes" id="UP000199448"/>
    </source>
</evidence>
<dbReference type="OrthoDB" id="9788959at2"/>
<dbReference type="Gene3D" id="3.40.50.12370">
    <property type="match status" value="1"/>
</dbReference>
<reference evidence="3 4" key="1">
    <citation type="submission" date="2016-10" db="EMBL/GenBank/DDBJ databases">
        <authorList>
            <person name="de Groot N.N."/>
        </authorList>
    </citation>
    <scope>NUCLEOTIDE SEQUENCE [LARGE SCALE GENOMIC DNA]</scope>
    <source>
        <strain evidence="3 4">DSM 23553</strain>
    </source>
</reference>
<dbReference type="PANTHER" id="PTHR46268">
    <property type="entry name" value="STRESS RESPONSE PROTEIN NHAX"/>
    <property type="match status" value="1"/>
</dbReference>
<organism evidence="3 4">
    <name type="scientific">Salinimicrobium catena</name>
    <dbReference type="NCBI Taxonomy" id="390640"/>
    <lineage>
        <taxon>Bacteria</taxon>
        <taxon>Pseudomonadati</taxon>
        <taxon>Bacteroidota</taxon>
        <taxon>Flavobacteriia</taxon>
        <taxon>Flavobacteriales</taxon>
        <taxon>Flavobacteriaceae</taxon>
        <taxon>Salinimicrobium</taxon>
    </lineage>
</organism>
<dbReference type="AlphaFoldDB" id="A0A1H5N0M2"/>
<evidence type="ECO:0000259" key="2">
    <source>
        <dbReference type="Pfam" id="PF00582"/>
    </source>
</evidence>
<comment type="similarity">
    <text evidence="1">Belongs to the universal stress protein A family.</text>
</comment>
<gene>
    <name evidence="3" type="ORF">SAMN04488034_103243</name>
</gene>
<dbReference type="Proteomes" id="UP000199448">
    <property type="component" value="Unassembled WGS sequence"/>
</dbReference>
<protein>
    <submittedName>
        <fullName evidence="3">Nucleotide-binding universal stress protein, UspA family</fullName>
    </submittedName>
</protein>
<accession>A0A1H5N0M2</accession>
<evidence type="ECO:0000256" key="1">
    <source>
        <dbReference type="ARBA" id="ARBA00008791"/>
    </source>
</evidence>
<dbReference type="InterPro" id="IPR006015">
    <property type="entry name" value="Universal_stress_UspA"/>
</dbReference>
<dbReference type="Pfam" id="PF00582">
    <property type="entry name" value="Usp"/>
    <property type="match status" value="1"/>
</dbReference>
<dbReference type="CDD" id="cd00293">
    <property type="entry name" value="USP-like"/>
    <property type="match status" value="1"/>
</dbReference>
<sequence length="287" mass="32591">MKNILLPTDFSKCSTNAILYVLNLFKGTSCTFHLLSVYKSSSYTSGDLMQASTDASLYDILISENKRKLDKLIAKMEKNCAGEDFQYDAITDYNVFTDSINKFIETENIDLIAMGTDGVSDAQERIFGSHTLRVIRKVDSPLLIIPENATFHSLRQLLLSLDQTVEFEKEALQPLLKLIGNHSFSLHILKITKTDADAEAEAEEEMILKQHFEIYNPSYHKVSDVPVNEAINTFVQSMEIDMNILPVKKEEFLERLFGSNLSKIIYSTTIPLFILHSKEEGDEKDEE</sequence>
<dbReference type="PRINTS" id="PR01438">
    <property type="entry name" value="UNVRSLSTRESS"/>
</dbReference>
<dbReference type="InterPro" id="IPR006016">
    <property type="entry name" value="UspA"/>
</dbReference>
<evidence type="ECO:0000313" key="3">
    <source>
        <dbReference type="EMBL" id="SEE95115.1"/>
    </source>
</evidence>
<proteinExistence type="inferred from homology"/>
<dbReference type="SUPFAM" id="SSF52402">
    <property type="entry name" value="Adenine nucleotide alpha hydrolases-like"/>
    <property type="match status" value="1"/>
</dbReference>
<name>A0A1H5N0M2_9FLAO</name>
<dbReference type="STRING" id="390640.SAMN04488034_103243"/>
<dbReference type="EMBL" id="FNUG01000003">
    <property type="protein sequence ID" value="SEE95115.1"/>
    <property type="molecule type" value="Genomic_DNA"/>
</dbReference>